<evidence type="ECO:0000256" key="5">
    <source>
        <dbReference type="ARBA" id="ARBA00022970"/>
    </source>
</evidence>
<dbReference type="PANTHER" id="PTHR11795:SF445">
    <property type="entry name" value="AMINO ACID ABC TRANSPORTER PERMEASE PROTEIN"/>
    <property type="match status" value="1"/>
</dbReference>
<dbReference type="Proteomes" id="UP000006061">
    <property type="component" value="Chromosome"/>
</dbReference>
<feature type="transmembrane region" description="Helical" evidence="9">
    <location>
        <begin position="219"/>
        <end position="248"/>
    </location>
</feature>
<feature type="transmembrane region" description="Helical" evidence="9">
    <location>
        <begin position="182"/>
        <end position="207"/>
    </location>
</feature>
<dbReference type="GO" id="GO:0005886">
    <property type="term" value="C:plasma membrane"/>
    <property type="evidence" value="ECO:0007669"/>
    <property type="project" value="UniProtKB-SubCell"/>
</dbReference>
<dbReference type="PANTHER" id="PTHR11795">
    <property type="entry name" value="BRANCHED-CHAIN AMINO ACID TRANSPORT SYSTEM PERMEASE PROTEIN LIVH"/>
    <property type="match status" value="1"/>
</dbReference>
<keyword evidence="4 9" id="KW-0812">Transmembrane</keyword>
<dbReference type="EMBL" id="CP003198">
    <property type="protein sequence ID" value="AFM20759.1"/>
    <property type="molecule type" value="Genomic_DNA"/>
</dbReference>
<comment type="subcellular location">
    <subcellularLocation>
        <location evidence="1">Cell membrane</location>
        <topology evidence="1">Multi-pass membrane protein</topology>
    </subcellularLocation>
</comment>
<dbReference type="HOGENOM" id="CLU_039929_3_0_0"/>
<dbReference type="AlphaFoldDB" id="I4BU02"/>
<gene>
    <name evidence="10" type="ordered locus">Anamo_0087</name>
</gene>
<dbReference type="KEGG" id="amo:Anamo_0087"/>
<feature type="transmembrane region" description="Helical" evidence="9">
    <location>
        <begin position="260"/>
        <end position="276"/>
    </location>
</feature>
<evidence type="ECO:0000256" key="6">
    <source>
        <dbReference type="ARBA" id="ARBA00022989"/>
    </source>
</evidence>
<feature type="transmembrane region" description="Helical" evidence="9">
    <location>
        <begin position="87"/>
        <end position="107"/>
    </location>
</feature>
<evidence type="ECO:0000256" key="1">
    <source>
        <dbReference type="ARBA" id="ARBA00004651"/>
    </source>
</evidence>
<keyword evidence="6 9" id="KW-1133">Transmembrane helix</keyword>
<feature type="transmembrane region" description="Helical" evidence="9">
    <location>
        <begin position="139"/>
        <end position="156"/>
    </location>
</feature>
<dbReference type="eggNOG" id="COG0559">
    <property type="taxonomic scope" value="Bacteria"/>
</dbReference>
<reference evidence="11" key="1">
    <citation type="journal article" date="2013" name="Stand. Genomic Sci.">
        <title>Complete genome sequence of the moderate thermophile Anaerobaculum mobile type strain (NGA(T)).</title>
        <authorList>
            <person name="Mavromatis K."/>
            <person name="Stackebrandt E."/>
            <person name="Held B."/>
            <person name="Lapidus A."/>
            <person name="Nolan M."/>
            <person name="Lucas S."/>
            <person name="Hammon N."/>
            <person name="Deshpande S."/>
            <person name="Cheng J.F."/>
            <person name="Tapia R."/>
            <person name="Goodwin L.A."/>
            <person name="Pitluck S."/>
            <person name="Liolios K."/>
            <person name="Pagani I."/>
            <person name="Ivanova N."/>
            <person name="Mikhailova N."/>
            <person name="Huntemann M."/>
            <person name="Pati A."/>
            <person name="Chen A."/>
            <person name="Palaniappan K."/>
            <person name="Land M."/>
            <person name="Rohde M."/>
            <person name="Spring S."/>
            <person name="Goker M."/>
            <person name="Woyke T."/>
            <person name="Detter J.C."/>
            <person name="Bristow J."/>
            <person name="Eisen J.A."/>
            <person name="Markowitz V."/>
            <person name="Hugenholtz P."/>
            <person name="Klenk H.P."/>
            <person name="Kyrpides N.C."/>
        </authorList>
    </citation>
    <scope>NUCLEOTIDE SEQUENCE</scope>
    <source>
        <strain evidence="11">ATCC BAA-54 / DSM 13181 / NGA</strain>
    </source>
</reference>
<sequence precursor="true">MLQLLVDAFVLGCSYALMAVGLNMVYGLLRIIHVAHAALYTLGAYVGLYCLYHLSQSLWLSLTLGAVFPALMGALMYRIIYSPVLSAPRYVALIAGAGVFIASQEFYRLIAGPYPYPFNAQFKFLSISSSHLNVTETQMLIITFMVCAFLCLYLIINNTNLGLMWRACTQDMELAASSGININLIIAINFIIGSALAGSAGVLMALYRNSVFPTMGAMVSYKAFVVVVLGGFGSIPGAAIAGILLALAESLLGMVPFFNLPRDAIAFLVMVLVLMFKPKGLFGR</sequence>
<evidence type="ECO:0000256" key="4">
    <source>
        <dbReference type="ARBA" id="ARBA00022692"/>
    </source>
</evidence>
<evidence type="ECO:0000256" key="3">
    <source>
        <dbReference type="ARBA" id="ARBA00022475"/>
    </source>
</evidence>
<organism evidence="10 11">
    <name type="scientific">Acetomicrobium mobile (strain ATCC BAA-54 / DSM 13181 / JCM 12221 / NGA)</name>
    <name type="common">Anaerobaculum mobile</name>
    <dbReference type="NCBI Taxonomy" id="891968"/>
    <lineage>
        <taxon>Bacteria</taxon>
        <taxon>Thermotogati</taxon>
        <taxon>Synergistota</taxon>
        <taxon>Synergistia</taxon>
        <taxon>Synergistales</taxon>
        <taxon>Acetomicrobiaceae</taxon>
        <taxon>Acetomicrobium</taxon>
    </lineage>
</organism>
<evidence type="ECO:0000313" key="11">
    <source>
        <dbReference type="Proteomes" id="UP000006061"/>
    </source>
</evidence>
<keyword evidence="5" id="KW-0029">Amino-acid transport</keyword>
<dbReference type="PATRIC" id="fig|891968.3.peg.90"/>
<dbReference type="CDD" id="cd06582">
    <property type="entry name" value="TM_PBP1_LivH_like"/>
    <property type="match status" value="1"/>
</dbReference>
<feature type="transmembrane region" description="Helical" evidence="9">
    <location>
        <begin position="28"/>
        <end position="51"/>
    </location>
</feature>
<keyword evidence="7 9" id="KW-0472">Membrane</keyword>
<evidence type="ECO:0000256" key="2">
    <source>
        <dbReference type="ARBA" id="ARBA00022448"/>
    </source>
</evidence>
<evidence type="ECO:0000313" key="10">
    <source>
        <dbReference type="EMBL" id="AFM20759.1"/>
    </source>
</evidence>
<keyword evidence="2" id="KW-0813">Transport</keyword>
<dbReference type="STRING" id="891968.Anamo_0087"/>
<keyword evidence="11" id="KW-1185">Reference proteome</keyword>
<dbReference type="GO" id="GO:0006865">
    <property type="term" value="P:amino acid transport"/>
    <property type="evidence" value="ECO:0007669"/>
    <property type="project" value="UniProtKB-KW"/>
</dbReference>
<dbReference type="Pfam" id="PF02653">
    <property type="entry name" value="BPD_transp_2"/>
    <property type="match status" value="1"/>
</dbReference>
<feature type="transmembrane region" description="Helical" evidence="9">
    <location>
        <begin position="58"/>
        <end position="81"/>
    </location>
</feature>
<comment type="similarity">
    <text evidence="8">Belongs to the binding-protein-dependent transport system permease family. LivHM subfamily.</text>
</comment>
<evidence type="ECO:0000256" key="9">
    <source>
        <dbReference type="SAM" id="Phobius"/>
    </source>
</evidence>
<name>I4BU02_ACEMN</name>
<keyword evidence="3" id="KW-1003">Cell membrane</keyword>
<evidence type="ECO:0000256" key="7">
    <source>
        <dbReference type="ARBA" id="ARBA00023136"/>
    </source>
</evidence>
<dbReference type="InterPro" id="IPR001851">
    <property type="entry name" value="ABC_transp_permease"/>
</dbReference>
<dbReference type="InterPro" id="IPR052157">
    <property type="entry name" value="BCAA_transport_permease"/>
</dbReference>
<protein>
    <submittedName>
        <fullName evidence="10">Amino acid/amide ABC transporter membrane protein 1, HAAT family</fullName>
    </submittedName>
</protein>
<proteinExistence type="inferred from homology"/>
<accession>I4BU02</accession>
<evidence type="ECO:0000256" key="8">
    <source>
        <dbReference type="ARBA" id="ARBA00037998"/>
    </source>
</evidence>
<dbReference type="GO" id="GO:0022857">
    <property type="term" value="F:transmembrane transporter activity"/>
    <property type="evidence" value="ECO:0007669"/>
    <property type="project" value="InterPro"/>
</dbReference>